<dbReference type="Gene3D" id="1.10.3720.10">
    <property type="entry name" value="MetI-like"/>
    <property type="match status" value="1"/>
</dbReference>
<keyword evidence="2 7" id="KW-0813">Transport</keyword>
<dbReference type="SUPFAM" id="SSF161098">
    <property type="entry name" value="MetI-like"/>
    <property type="match status" value="1"/>
</dbReference>
<evidence type="ECO:0000256" key="4">
    <source>
        <dbReference type="ARBA" id="ARBA00022692"/>
    </source>
</evidence>
<feature type="transmembrane region" description="Helical" evidence="7">
    <location>
        <begin position="135"/>
        <end position="154"/>
    </location>
</feature>
<feature type="transmembrane region" description="Helical" evidence="7">
    <location>
        <begin position="296"/>
        <end position="318"/>
    </location>
</feature>
<keyword evidence="3" id="KW-1003">Cell membrane</keyword>
<feature type="domain" description="ABC transmembrane type-1" evidence="9">
    <location>
        <begin position="99"/>
        <end position="317"/>
    </location>
</feature>
<keyword evidence="11" id="KW-1185">Reference proteome</keyword>
<feature type="region of interest" description="Disordered" evidence="8">
    <location>
        <begin position="1"/>
        <end position="29"/>
    </location>
</feature>
<comment type="similarity">
    <text evidence="7">Belongs to the binding-protein-dependent transport system permease family.</text>
</comment>
<feature type="transmembrane region" description="Helical" evidence="7">
    <location>
        <begin position="103"/>
        <end position="123"/>
    </location>
</feature>
<keyword evidence="6 7" id="KW-0472">Membrane</keyword>
<dbReference type="PROSITE" id="PS50928">
    <property type="entry name" value="ABC_TM1"/>
    <property type="match status" value="1"/>
</dbReference>
<comment type="caution">
    <text evidence="10">The sequence shown here is derived from an EMBL/GenBank/DDBJ whole genome shotgun (WGS) entry which is preliminary data.</text>
</comment>
<dbReference type="InterPro" id="IPR035906">
    <property type="entry name" value="MetI-like_sf"/>
</dbReference>
<dbReference type="GO" id="GO:0055085">
    <property type="term" value="P:transmembrane transport"/>
    <property type="evidence" value="ECO:0007669"/>
    <property type="project" value="InterPro"/>
</dbReference>
<keyword evidence="10" id="KW-0762">Sugar transport</keyword>
<evidence type="ECO:0000256" key="6">
    <source>
        <dbReference type="ARBA" id="ARBA00023136"/>
    </source>
</evidence>
<dbReference type="PANTHER" id="PTHR43227">
    <property type="entry name" value="BLL4140 PROTEIN"/>
    <property type="match status" value="1"/>
</dbReference>
<proteinExistence type="inferred from homology"/>
<dbReference type="GO" id="GO:0005886">
    <property type="term" value="C:plasma membrane"/>
    <property type="evidence" value="ECO:0007669"/>
    <property type="project" value="UniProtKB-SubCell"/>
</dbReference>
<accession>A0A7Z0GLH8</accession>
<dbReference type="Pfam" id="PF00528">
    <property type="entry name" value="BPD_transp_1"/>
    <property type="match status" value="1"/>
</dbReference>
<dbReference type="CDD" id="cd06261">
    <property type="entry name" value="TM_PBP2"/>
    <property type="match status" value="1"/>
</dbReference>
<dbReference type="AlphaFoldDB" id="A0A7Z0GLH8"/>
<evidence type="ECO:0000256" key="7">
    <source>
        <dbReference type="RuleBase" id="RU363032"/>
    </source>
</evidence>
<evidence type="ECO:0000313" key="10">
    <source>
        <dbReference type="EMBL" id="NYJ78115.1"/>
    </source>
</evidence>
<evidence type="ECO:0000313" key="11">
    <source>
        <dbReference type="Proteomes" id="UP000535437"/>
    </source>
</evidence>
<feature type="transmembrane region" description="Helical" evidence="7">
    <location>
        <begin position="188"/>
        <end position="214"/>
    </location>
</feature>
<evidence type="ECO:0000256" key="1">
    <source>
        <dbReference type="ARBA" id="ARBA00004651"/>
    </source>
</evidence>
<evidence type="ECO:0000259" key="9">
    <source>
        <dbReference type="PROSITE" id="PS50928"/>
    </source>
</evidence>
<sequence length="328" mass="35288">MTALAPPRTTRDGASAPSRARPPGRAAAARRRRQNLTPYLLLLLPAGLVVLALGYPMGRQLVMSFQEFGIAQQFGQPPEWVGLSNYTTIVTDTYFWTVTLRTLAFTAVAAGATMVVGVGLAVLMQRVAAGLRIALQLALLFAWATPVIAAVAIWKLMADHRHGVVNTLLTGVGLGGFDGFHWLQAGTIPFLLVAATVVIWASTPLVSLATFAALSQVDEATVEAAQIDGASTPRILWHIVLPIIRPVLVLLAILQVIWDLRVFAQIYSLQQSAGNTSDTNLLGTYIYQTGIAGGDYGMASALAMIMLLILVLLTWRYVRILSRQGDLT</sequence>
<evidence type="ECO:0000256" key="5">
    <source>
        <dbReference type="ARBA" id="ARBA00022989"/>
    </source>
</evidence>
<gene>
    <name evidence="10" type="ORF">HNR09_001526</name>
</gene>
<feature type="transmembrane region" description="Helical" evidence="7">
    <location>
        <begin position="39"/>
        <end position="58"/>
    </location>
</feature>
<dbReference type="InterPro" id="IPR000515">
    <property type="entry name" value="MetI-like"/>
</dbReference>
<dbReference type="RefSeq" id="WP_179541503.1">
    <property type="nucleotide sequence ID" value="NZ_BAAALL010000002.1"/>
</dbReference>
<evidence type="ECO:0000256" key="2">
    <source>
        <dbReference type="ARBA" id="ARBA00022448"/>
    </source>
</evidence>
<comment type="subcellular location">
    <subcellularLocation>
        <location evidence="1 7">Cell membrane</location>
        <topology evidence="1 7">Multi-pass membrane protein</topology>
    </subcellularLocation>
</comment>
<evidence type="ECO:0000256" key="3">
    <source>
        <dbReference type="ARBA" id="ARBA00022475"/>
    </source>
</evidence>
<dbReference type="Proteomes" id="UP000535437">
    <property type="component" value="Unassembled WGS sequence"/>
</dbReference>
<name>A0A7Z0GLH8_9MICC</name>
<protein>
    <submittedName>
        <fullName evidence="10">Multiple sugar transport system permease protein/N,N'-diacetylchitobiose transport system permease protein</fullName>
    </submittedName>
</protein>
<keyword evidence="4 7" id="KW-0812">Transmembrane</keyword>
<organism evidence="10 11">
    <name type="scientific">Nesterenkonia xinjiangensis</name>
    <dbReference type="NCBI Taxonomy" id="225327"/>
    <lineage>
        <taxon>Bacteria</taxon>
        <taxon>Bacillati</taxon>
        <taxon>Actinomycetota</taxon>
        <taxon>Actinomycetes</taxon>
        <taxon>Micrococcales</taxon>
        <taxon>Micrococcaceae</taxon>
        <taxon>Nesterenkonia</taxon>
    </lineage>
</organism>
<dbReference type="InterPro" id="IPR050809">
    <property type="entry name" value="UgpAE/MalFG_permease"/>
</dbReference>
<reference evidence="10 11" key="1">
    <citation type="submission" date="2020-07" db="EMBL/GenBank/DDBJ databases">
        <title>Sequencing the genomes of 1000 actinobacteria strains.</title>
        <authorList>
            <person name="Klenk H.-P."/>
        </authorList>
    </citation>
    <scope>NUCLEOTIDE SEQUENCE [LARGE SCALE GENOMIC DNA]</scope>
    <source>
        <strain evidence="10 11">DSM 15475</strain>
    </source>
</reference>
<dbReference type="PANTHER" id="PTHR43227:SF8">
    <property type="entry name" value="DIACETYLCHITOBIOSE UPTAKE SYSTEM PERMEASE PROTEIN DASB"/>
    <property type="match status" value="1"/>
</dbReference>
<dbReference type="EMBL" id="JACCFY010000001">
    <property type="protein sequence ID" value="NYJ78115.1"/>
    <property type="molecule type" value="Genomic_DNA"/>
</dbReference>
<evidence type="ECO:0000256" key="8">
    <source>
        <dbReference type="SAM" id="MobiDB-lite"/>
    </source>
</evidence>
<keyword evidence="5 7" id="KW-1133">Transmembrane helix</keyword>
<feature type="compositionally biased region" description="Low complexity" evidence="8">
    <location>
        <begin position="13"/>
        <end position="27"/>
    </location>
</feature>
<feature type="transmembrane region" description="Helical" evidence="7">
    <location>
        <begin position="235"/>
        <end position="258"/>
    </location>
</feature>